<evidence type="ECO:0000313" key="1">
    <source>
        <dbReference type="EMBL" id="ARE86370.1"/>
    </source>
</evidence>
<proteinExistence type="predicted"/>
<name>A0AAC9WG45_9CLOT</name>
<organism evidence="1 2">
    <name type="scientific">Clostridium formicaceticum</name>
    <dbReference type="NCBI Taxonomy" id="1497"/>
    <lineage>
        <taxon>Bacteria</taxon>
        <taxon>Bacillati</taxon>
        <taxon>Bacillota</taxon>
        <taxon>Clostridia</taxon>
        <taxon>Eubacteriales</taxon>
        <taxon>Clostridiaceae</taxon>
        <taxon>Clostridium</taxon>
    </lineage>
</organism>
<evidence type="ECO:0000313" key="2">
    <source>
        <dbReference type="Proteomes" id="UP000192478"/>
    </source>
</evidence>
<dbReference type="EMBL" id="CP020559">
    <property type="protein sequence ID" value="ARE86370.1"/>
    <property type="molecule type" value="Genomic_DNA"/>
</dbReference>
<reference evidence="1 2" key="1">
    <citation type="submission" date="2017-03" db="EMBL/GenBank/DDBJ databases">
        <title>Complete sequence of Clostridium formicaceticum DSM 92.</title>
        <authorList>
            <person name="Poehlein A."/>
            <person name="Karl M."/>
            <person name="Bengelsdorf F.R."/>
            <person name="Duerre P."/>
            <person name="Daniel R."/>
        </authorList>
    </citation>
    <scope>NUCLEOTIDE SEQUENCE [LARGE SCALE GENOMIC DNA]</scope>
    <source>
        <strain evidence="1 2">DSM 92</strain>
    </source>
</reference>
<dbReference type="AlphaFoldDB" id="A0AAC9WG45"/>
<accession>A0AAC9WG45</accession>
<gene>
    <name evidence="1" type="ORF">CLFO_06920</name>
</gene>
<sequence>MKDGETEVFSVFQGKQREAKGRQTSQKWIIIP</sequence>
<dbReference type="Proteomes" id="UP000192478">
    <property type="component" value="Chromosome"/>
</dbReference>
<protein>
    <submittedName>
        <fullName evidence="1">Uncharacterized protein</fullName>
    </submittedName>
</protein>